<dbReference type="SUPFAM" id="SSF54593">
    <property type="entry name" value="Glyoxalase/Bleomycin resistance protein/Dihydroxybiphenyl dioxygenase"/>
    <property type="match status" value="1"/>
</dbReference>
<dbReference type="InterPro" id="IPR004360">
    <property type="entry name" value="Glyas_Fos-R_dOase_dom"/>
</dbReference>
<keyword evidence="3" id="KW-1185">Reference proteome</keyword>
<dbReference type="AlphaFoldDB" id="A0A919KUW6"/>
<protein>
    <recommendedName>
        <fullName evidence="1">VOC domain-containing protein</fullName>
    </recommendedName>
</protein>
<dbReference type="RefSeq" id="WP_189669599.1">
    <property type="nucleotide sequence ID" value="NZ_BNAS01000003.1"/>
</dbReference>
<dbReference type="PROSITE" id="PS51819">
    <property type="entry name" value="VOC"/>
    <property type="match status" value="1"/>
</dbReference>
<dbReference type="EMBL" id="BNAS01000003">
    <property type="protein sequence ID" value="GHH73464.1"/>
    <property type="molecule type" value="Genomic_DNA"/>
</dbReference>
<comment type="caution">
    <text evidence="2">The sequence shown here is derived from an EMBL/GenBank/DDBJ whole genome shotgun (WGS) entry which is preliminary data.</text>
</comment>
<proteinExistence type="predicted"/>
<dbReference type="Pfam" id="PF00903">
    <property type="entry name" value="Glyoxalase"/>
    <property type="match status" value="1"/>
</dbReference>
<dbReference type="InterPro" id="IPR029068">
    <property type="entry name" value="Glyas_Bleomycin-R_OHBP_Dase"/>
</dbReference>
<evidence type="ECO:0000313" key="3">
    <source>
        <dbReference type="Proteomes" id="UP000627369"/>
    </source>
</evidence>
<evidence type="ECO:0000313" key="2">
    <source>
        <dbReference type="EMBL" id="GHH73464.1"/>
    </source>
</evidence>
<reference evidence="2" key="2">
    <citation type="submission" date="2020-09" db="EMBL/GenBank/DDBJ databases">
        <authorList>
            <person name="Sun Q."/>
            <person name="Zhou Y."/>
        </authorList>
    </citation>
    <scope>NUCLEOTIDE SEQUENCE</scope>
    <source>
        <strain evidence="2">CGMCC 4.7398</strain>
    </source>
</reference>
<feature type="domain" description="VOC" evidence="1">
    <location>
        <begin position="15"/>
        <end position="148"/>
    </location>
</feature>
<reference evidence="2" key="1">
    <citation type="journal article" date="2014" name="Int. J. Syst. Evol. Microbiol.">
        <title>Complete genome sequence of Corynebacterium casei LMG S-19264T (=DSM 44701T), isolated from a smear-ripened cheese.</title>
        <authorList>
            <consortium name="US DOE Joint Genome Institute (JGI-PGF)"/>
            <person name="Walter F."/>
            <person name="Albersmeier A."/>
            <person name="Kalinowski J."/>
            <person name="Ruckert C."/>
        </authorList>
    </citation>
    <scope>NUCLEOTIDE SEQUENCE</scope>
    <source>
        <strain evidence="2">CGMCC 4.7398</strain>
    </source>
</reference>
<name>A0A919KUW6_9MICO</name>
<dbReference type="PANTHER" id="PTHR34109:SF1">
    <property type="entry name" value="VOC DOMAIN-CONTAINING PROTEIN"/>
    <property type="match status" value="1"/>
</dbReference>
<gene>
    <name evidence="2" type="ORF">GCM10017772_25150</name>
</gene>
<dbReference type="InterPro" id="IPR037523">
    <property type="entry name" value="VOC_core"/>
</dbReference>
<dbReference type="PANTHER" id="PTHR34109">
    <property type="entry name" value="BNAUNNG04460D PROTEIN-RELATED"/>
    <property type="match status" value="1"/>
</dbReference>
<dbReference type="Gene3D" id="3.30.720.120">
    <property type="match status" value="1"/>
</dbReference>
<sequence>MPEPTTAAEPERAVEPAVIPMLSYQDGVTAMDWLIEAFGFTEAERWLDDDGHLSHGELDAGGGRVMLSELASYEGPTAHRKHCTAADAWLSTPWVIDGVLVHVADVDAHYARARAAGAGLLSEIEEAPYGRLYRAEDVEGHRWMFLQP</sequence>
<organism evidence="2 3">
    <name type="scientific">Promicromonospora soli</name>
    <dbReference type="NCBI Taxonomy" id="2035533"/>
    <lineage>
        <taxon>Bacteria</taxon>
        <taxon>Bacillati</taxon>
        <taxon>Actinomycetota</taxon>
        <taxon>Actinomycetes</taxon>
        <taxon>Micrococcales</taxon>
        <taxon>Promicromonosporaceae</taxon>
        <taxon>Promicromonospora</taxon>
    </lineage>
</organism>
<dbReference type="Proteomes" id="UP000627369">
    <property type="component" value="Unassembled WGS sequence"/>
</dbReference>
<dbReference type="Gene3D" id="3.30.720.110">
    <property type="match status" value="1"/>
</dbReference>
<accession>A0A919KUW6</accession>
<evidence type="ECO:0000259" key="1">
    <source>
        <dbReference type="PROSITE" id="PS51819"/>
    </source>
</evidence>